<dbReference type="Proteomes" id="UP000252558">
    <property type="component" value="Unassembled WGS sequence"/>
</dbReference>
<feature type="binding site" evidence="7">
    <location>
        <position position="151"/>
    </location>
    <ligand>
        <name>substrate</name>
    </ligand>
</feature>
<keyword evidence="6 10" id="KW-0326">Glycosidase</keyword>
<feature type="binding site" evidence="8">
    <location>
        <position position="203"/>
    </location>
    <ligand>
        <name>Mn(2+)</name>
        <dbReference type="ChEBI" id="CHEBI:29035"/>
    </ligand>
</feature>
<evidence type="ECO:0000256" key="10">
    <source>
        <dbReference type="RuleBase" id="RU361152"/>
    </source>
</evidence>
<dbReference type="EMBL" id="QPID01000007">
    <property type="protein sequence ID" value="RCU49269.1"/>
    <property type="molecule type" value="Genomic_DNA"/>
</dbReference>
<dbReference type="GO" id="GO:0016616">
    <property type="term" value="F:oxidoreductase activity, acting on the CH-OH group of donors, NAD or NADP as acceptor"/>
    <property type="evidence" value="ECO:0007669"/>
    <property type="project" value="InterPro"/>
</dbReference>
<dbReference type="Pfam" id="PF02056">
    <property type="entry name" value="Glyco_hydro_4"/>
    <property type="match status" value="1"/>
</dbReference>
<evidence type="ECO:0000256" key="2">
    <source>
        <dbReference type="ARBA" id="ARBA00022723"/>
    </source>
</evidence>
<keyword evidence="5 8" id="KW-0464">Manganese</keyword>
<evidence type="ECO:0000256" key="6">
    <source>
        <dbReference type="ARBA" id="ARBA00023295"/>
    </source>
</evidence>
<evidence type="ECO:0000256" key="9">
    <source>
        <dbReference type="PIRSR" id="PIRSR601088-4"/>
    </source>
</evidence>
<dbReference type="OrthoDB" id="9767022at2"/>
<feature type="site" description="Increases basicity of active site Tyr" evidence="9">
    <location>
        <position position="113"/>
    </location>
</feature>
<gene>
    <name evidence="12" type="ORF">DU002_13045</name>
</gene>
<evidence type="ECO:0000256" key="8">
    <source>
        <dbReference type="PIRSR" id="PIRSR601088-3"/>
    </source>
</evidence>
<keyword evidence="8" id="KW-0533">Nickel</keyword>
<proteinExistence type="inferred from homology"/>
<evidence type="ECO:0000256" key="3">
    <source>
        <dbReference type="ARBA" id="ARBA00022801"/>
    </source>
</evidence>
<dbReference type="PRINTS" id="PR00732">
    <property type="entry name" value="GLHYDRLASE4"/>
</dbReference>
<organism evidence="12 13">
    <name type="scientific">Corallincola holothuriorum</name>
    <dbReference type="NCBI Taxonomy" id="2282215"/>
    <lineage>
        <taxon>Bacteria</taxon>
        <taxon>Pseudomonadati</taxon>
        <taxon>Pseudomonadota</taxon>
        <taxon>Gammaproteobacteria</taxon>
        <taxon>Alteromonadales</taxon>
        <taxon>Psychromonadaceae</taxon>
        <taxon>Corallincola</taxon>
    </lineage>
</organism>
<keyword evidence="3 10" id="KW-0378">Hydrolase</keyword>
<protein>
    <submittedName>
        <fullName evidence="12">6-phospho-beta-glucosidase</fullName>
    </submittedName>
</protein>
<name>A0A368NIL8_9GAMM</name>
<accession>A0A368NIL8</accession>
<keyword evidence="8" id="KW-0170">Cobalt</keyword>
<dbReference type="GO" id="GO:0046872">
    <property type="term" value="F:metal ion binding"/>
    <property type="evidence" value="ECO:0007669"/>
    <property type="project" value="UniProtKB-KW"/>
</dbReference>
<evidence type="ECO:0000256" key="5">
    <source>
        <dbReference type="ARBA" id="ARBA00023211"/>
    </source>
</evidence>
<keyword evidence="4 10" id="KW-0520">NAD</keyword>
<comment type="caution">
    <text evidence="12">The sequence shown here is derived from an EMBL/GenBank/DDBJ whole genome shotgun (WGS) entry which is preliminary data.</text>
</comment>
<evidence type="ECO:0000256" key="7">
    <source>
        <dbReference type="PIRSR" id="PIRSR601088-2"/>
    </source>
</evidence>
<feature type="binding site" evidence="8">
    <location>
        <position position="173"/>
    </location>
    <ligand>
        <name>Mn(2+)</name>
        <dbReference type="ChEBI" id="CHEBI:29035"/>
    </ligand>
</feature>
<feature type="domain" description="Glycosyl hydrolase family 4 C-terminal" evidence="11">
    <location>
        <begin position="198"/>
        <end position="414"/>
    </location>
</feature>
<dbReference type="InterPro" id="IPR036291">
    <property type="entry name" value="NAD(P)-bd_dom_sf"/>
</dbReference>
<dbReference type="PROSITE" id="PS01324">
    <property type="entry name" value="GLYCOSYL_HYDROL_F4"/>
    <property type="match status" value="1"/>
</dbReference>
<comment type="cofactor">
    <cofactor evidence="10">
        <name>NAD(+)</name>
        <dbReference type="ChEBI" id="CHEBI:57540"/>
    </cofactor>
    <text evidence="10">Binds 1 NAD(+) per subunit.</text>
</comment>
<dbReference type="InterPro" id="IPR022616">
    <property type="entry name" value="Glyco_hydro_4_C"/>
</dbReference>
<evidence type="ECO:0000313" key="12">
    <source>
        <dbReference type="EMBL" id="RCU49269.1"/>
    </source>
</evidence>
<dbReference type="InterPro" id="IPR019802">
    <property type="entry name" value="GlycHydrolase_4_CS"/>
</dbReference>
<dbReference type="SUPFAM" id="SSF56327">
    <property type="entry name" value="LDH C-terminal domain-like"/>
    <property type="match status" value="1"/>
</dbReference>
<evidence type="ECO:0000256" key="1">
    <source>
        <dbReference type="ARBA" id="ARBA00010141"/>
    </source>
</evidence>
<keyword evidence="8" id="KW-0408">Iron</keyword>
<dbReference type="GO" id="GO:0005975">
    <property type="term" value="P:carbohydrate metabolic process"/>
    <property type="evidence" value="ECO:0007669"/>
    <property type="project" value="InterPro"/>
</dbReference>
<dbReference type="Gene3D" id="3.90.110.10">
    <property type="entry name" value="Lactate dehydrogenase/glycoside hydrolase, family 4, C-terminal"/>
    <property type="match status" value="1"/>
</dbReference>
<evidence type="ECO:0000259" key="11">
    <source>
        <dbReference type="Pfam" id="PF11975"/>
    </source>
</evidence>
<dbReference type="Pfam" id="PF11975">
    <property type="entry name" value="Glyco_hydro_4C"/>
    <property type="match status" value="1"/>
</dbReference>
<dbReference type="InterPro" id="IPR015955">
    <property type="entry name" value="Lactate_DH/Glyco_Ohase_4_C"/>
</dbReference>
<evidence type="ECO:0000256" key="4">
    <source>
        <dbReference type="ARBA" id="ARBA00023027"/>
    </source>
</evidence>
<sequence>MTKSTLKVAIIGGGSSYTPEIIEGFIKRHAELPIKEIWLVDCEEGKEKVEIVGALAQRMVEKAGNLFDVHITLDRKAALKGADFVCTQFRVGLLKARVRDERTALKYDMIGQETNGVGGFAKAMRTIPVILDICKDMEVLCPDAWLINFTNPSGMVTEAVLKYSNIEKVVGLCNVPVLTEKGLEKHLGLAPNEYQLQVAGLNHFIYIRHLWHQGQDRMKEVLNIVADNPDPLRPKNIPPFKWDPDQVRNLGVVPCCYHRYYYLPDQIMLDEIADEKEHGTRGEIVAKMEQELFELYKDPNLNIKPPQLAGRGGEFYSDAACDLISAIHNDKRTIMHVNVRNNGTIKELPEDCAVEVSSVITSNGPVPLNVERFENPAVVGLMRLMKAFEELTVEAAVTGDYGTMLQALTINPMVRKGEITRKVLDELLEINAEYLPQLASNTNNV</sequence>
<dbReference type="InterPro" id="IPR001088">
    <property type="entry name" value="Glyco_hydro_4"/>
</dbReference>
<evidence type="ECO:0000313" key="13">
    <source>
        <dbReference type="Proteomes" id="UP000252558"/>
    </source>
</evidence>
<dbReference type="GO" id="GO:0004553">
    <property type="term" value="F:hydrolase activity, hydrolyzing O-glycosyl compounds"/>
    <property type="evidence" value="ECO:0007669"/>
    <property type="project" value="InterPro"/>
</dbReference>
<keyword evidence="13" id="KW-1185">Reference proteome</keyword>
<feature type="binding site" evidence="7">
    <location>
        <position position="97"/>
    </location>
    <ligand>
        <name>substrate</name>
    </ligand>
</feature>
<dbReference type="SUPFAM" id="SSF51735">
    <property type="entry name" value="NAD(P)-binding Rossmann-fold domains"/>
    <property type="match status" value="1"/>
</dbReference>
<dbReference type="CDD" id="cd05296">
    <property type="entry name" value="GH4_P_beta_glucosidase"/>
    <property type="match status" value="1"/>
</dbReference>
<keyword evidence="2 8" id="KW-0479">Metal-binding</keyword>
<dbReference type="AlphaFoldDB" id="A0A368NIL8"/>
<dbReference type="PANTHER" id="PTHR32092">
    <property type="entry name" value="6-PHOSPHO-BETA-GLUCOSIDASE-RELATED"/>
    <property type="match status" value="1"/>
</dbReference>
<dbReference type="RefSeq" id="WP_114338829.1">
    <property type="nucleotide sequence ID" value="NZ_QPID01000007.1"/>
</dbReference>
<reference evidence="12 13" key="1">
    <citation type="submission" date="2018-07" db="EMBL/GenBank/DDBJ databases">
        <title>Corallincola holothuriorum sp. nov., a new facultative anaerobe isolated from sea cucumber Apostichopus japonicus.</title>
        <authorList>
            <person name="Xia H."/>
        </authorList>
    </citation>
    <scope>NUCLEOTIDE SEQUENCE [LARGE SCALE GENOMIC DNA]</scope>
    <source>
        <strain evidence="12 13">C4</strain>
    </source>
</reference>
<comment type="similarity">
    <text evidence="1 10">Belongs to the glycosyl hydrolase 4 family.</text>
</comment>
<dbReference type="PANTHER" id="PTHR32092:SF5">
    <property type="entry name" value="6-PHOSPHO-BETA-GLUCOSIDASE"/>
    <property type="match status" value="1"/>
</dbReference>
<dbReference type="Gene3D" id="3.40.50.720">
    <property type="entry name" value="NAD(P)-binding Rossmann-like Domain"/>
    <property type="match status" value="1"/>
</dbReference>